<dbReference type="PaxDb" id="35128-Thaps10366"/>
<sequence>MTILTAASRALFKRAPTTSQLVAAHTRAAFATQSVDVHRCYQRPATTNCSYAYTNISSPIHTRALSTTPSPPTDNVNKPPDSLTPEAGLAAQDAMRLFIEHGIGKRALQEIAADGLKEDSGSTFIDRWQRMIHTYLQTQCGVIQLLGYSPDERGIGMYTQHLSQALQNAHPEMQEKLRVVSRDTYRMVLGGAFDVPLLEEQELKGEMSIVDARNMMHKVSLRMQDAEVLEKVAKACSVSVAMNDSPEAQQIDMARKHTVVQQIMVGDVYLGSNNNNGTSLVEECGFGKGEKGYVRMQSALAEHQSDPLITQYVGSAMIQLLKSAGIDVEAMQRQYQG</sequence>
<dbReference type="AlphaFoldDB" id="B8LCF7"/>
<reference evidence="2 3" key="1">
    <citation type="journal article" date="2004" name="Science">
        <title>The genome of the diatom Thalassiosira pseudonana: ecology, evolution, and metabolism.</title>
        <authorList>
            <person name="Armbrust E.V."/>
            <person name="Berges J.A."/>
            <person name="Bowler C."/>
            <person name="Green B.R."/>
            <person name="Martinez D."/>
            <person name="Putnam N.H."/>
            <person name="Zhou S."/>
            <person name="Allen A.E."/>
            <person name="Apt K.E."/>
            <person name="Bechner M."/>
            <person name="Brzezinski M.A."/>
            <person name="Chaal B.K."/>
            <person name="Chiovitti A."/>
            <person name="Davis A.K."/>
            <person name="Demarest M.S."/>
            <person name="Detter J.C."/>
            <person name="Glavina T."/>
            <person name="Goodstein D."/>
            <person name="Hadi M.Z."/>
            <person name="Hellsten U."/>
            <person name="Hildebrand M."/>
            <person name="Jenkins B.D."/>
            <person name="Jurka J."/>
            <person name="Kapitonov V.V."/>
            <person name="Kroger N."/>
            <person name="Lau W.W."/>
            <person name="Lane T.W."/>
            <person name="Larimer F.W."/>
            <person name="Lippmeier J.C."/>
            <person name="Lucas S."/>
            <person name="Medina M."/>
            <person name="Montsant A."/>
            <person name="Obornik M."/>
            <person name="Parker M.S."/>
            <person name="Palenik B."/>
            <person name="Pazour G.J."/>
            <person name="Richardson P.M."/>
            <person name="Rynearson T.A."/>
            <person name="Saito M.A."/>
            <person name="Schwartz D.C."/>
            <person name="Thamatrakoln K."/>
            <person name="Valentin K."/>
            <person name="Vardi A."/>
            <person name="Wilkerson F.P."/>
            <person name="Rokhsar D.S."/>
        </authorList>
    </citation>
    <scope>NUCLEOTIDE SEQUENCE [LARGE SCALE GENOMIC DNA]</scope>
    <source>
        <strain evidence="2 3">CCMP1335</strain>
    </source>
</reference>
<dbReference type="HOGENOM" id="CLU_825116_0_0_1"/>
<evidence type="ECO:0000256" key="1">
    <source>
        <dbReference type="SAM" id="MobiDB-lite"/>
    </source>
</evidence>
<accession>B8LCF7</accession>
<dbReference type="OMA" id="CAMSDHE"/>
<dbReference type="RefSeq" id="XP_002296776.1">
    <property type="nucleotide sequence ID" value="XM_002296740.1"/>
</dbReference>
<evidence type="ECO:0000313" key="3">
    <source>
        <dbReference type="Proteomes" id="UP000001449"/>
    </source>
</evidence>
<dbReference type="GeneID" id="7449978"/>
<protein>
    <submittedName>
        <fullName evidence="2">Uncharacterized protein</fullName>
    </submittedName>
</protein>
<reference evidence="2 3" key="2">
    <citation type="journal article" date="2008" name="Nature">
        <title>The Phaeodactylum genome reveals the evolutionary history of diatom genomes.</title>
        <authorList>
            <person name="Bowler C."/>
            <person name="Allen A.E."/>
            <person name="Badger J.H."/>
            <person name="Grimwood J."/>
            <person name="Jabbari K."/>
            <person name="Kuo A."/>
            <person name="Maheswari U."/>
            <person name="Martens C."/>
            <person name="Maumus F."/>
            <person name="Otillar R.P."/>
            <person name="Rayko E."/>
            <person name="Salamov A."/>
            <person name="Vandepoele K."/>
            <person name="Beszteri B."/>
            <person name="Gruber A."/>
            <person name="Heijde M."/>
            <person name="Katinka M."/>
            <person name="Mock T."/>
            <person name="Valentin K."/>
            <person name="Verret F."/>
            <person name="Berges J.A."/>
            <person name="Brownlee C."/>
            <person name="Cadoret J.P."/>
            <person name="Chiovitti A."/>
            <person name="Choi C.J."/>
            <person name="Coesel S."/>
            <person name="De Martino A."/>
            <person name="Detter J.C."/>
            <person name="Durkin C."/>
            <person name="Falciatore A."/>
            <person name="Fournet J."/>
            <person name="Haruta M."/>
            <person name="Huysman M.J."/>
            <person name="Jenkins B.D."/>
            <person name="Jiroutova K."/>
            <person name="Jorgensen R.E."/>
            <person name="Joubert Y."/>
            <person name="Kaplan A."/>
            <person name="Kroger N."/>
            <person name="Kroth P.G."/>
            <person name="La Roche J."/>
            <person name="Lindquist E."/>
            <person name="Lommer M."/>
            <person name="Martin-Jezequel V."/>
            <person name="Lopez P.J."/>
            <person name="Lucas S."/>
            <person name="Mangogna M."/>
            <person name="McGinnis K."/>
            <person name="Medlin L.K."/>
            <person name="Montsant A."/>
            <person name="Oudot-Le Secq M.P."/>
            <person name="Napoli C."/>
            <person name="Obornik M."/>
            <person name="Parker M.S."/>
            <person name="Petit J.L."/>
            <person name="Porcel B.M."/>
            <person name="Poulsen N."/>
            <person name="Robison M."/>
            <person name="Rychlewski L."/>
            <person name="Rynearson T.A."/>
            <person name="Schmutz J."/>
            <person name="Shapiro H."/>
            <person name="Siaut M."/>
            <person name="Stanley M."/>
            <person name="Sussman M.R."/>
            <person name="Taylor A.R."/>
            <person name="Vardi A."/>
            <person name="von Dassow P."/>
            <person name="Vyverman W."/>
            <person name="Willis A."/>
            <person name="Wyrwicz L.S."/>
            <person name="Rokhsar D.S."/>
            <person name="Weissenbach J."/>
            <person name="Armbrust E.V."/>
            <person name="Green B.R."/>
            <person name="Van de Peer Y."/>
            <person name="Grigoriev I.V."/>
        </authorList>
    </citation>
    <scope>NUCLEOTIDE SEQUENCE [LARGE SCALE GENOMIC DNA]</scope>
    <source>
        <strain evidence="2 3">CCMP1335</strain>
    </source>
</reference>
<keyword evidence="3" id="KW-1185">Reference proteome</keyword>
<dbReference type="eggNOG" id="ENOG502SCX8">
    <property type="taxonomic scope" value="Eukaryota"/>
</dbReference>
<dbReference type="EMBL" id="DS999417">
    <property type="protein sequence ID" value="EED86977.1"/>
    <property type="molecule type" value="Genomic_DNA"/>
</dbReference>
<feature type="compositionally biased region" description="Polar residues" evidence="1">
    <location>
        <begin position="62"/>
        <end position="76"/>
    </location>
</feature>
<proteinExistence type="predicted"/>
<evidence type="ECO:0000313" key="2">
    <source>
        <dbReference type="EMBL" id="EED86977.1"/>
    </source>
</evidence>
<dbReference type="InParanoid" id="B8LCF7"/>
<gene>
    <name evidence="2" type="ORF">THAPSDRAFT_10366</name>
</gene>
<name>B8LCF7_THAPS</name>
<organism evidence="2 3">
    <name type="scientific">Thalassiosira pseudonana</name>
    <name type="common">Marine diatom</name>
    <name type="synonym">Cyclotella nana</name>
    <dbReference type="NCBI Taxonomy" id="35128"/>
    <lineage>
        <taxon>Eukaryota</taxon>
        <taxon>Sar</taxon>
        <taxon>Stramenopiles</taxon>
        <taxon>Ochrophyta</taxon>
        <taxon>Bacillariophyta</taxon>
        <taxon>Coscinodiscophyceae</taxon>
        <taxon>Thalassiosirophycidae</taxon>
        <taxon>Thalassiosirales</taxon>
        <taxon>Thalassiosiraceae</taxon>
        <taxon>Thalassiosira</taxon>
    </lineage>
</organism>
<dbReference type="KEGG" id="tps:THAPSDRAFT_10366"/>
<feature type="region of interest" description="Disordered" evidence="1">
    <location>
        <begin position="62"/>
        <end position="85"/>
    </location>
</feature>
<dbReference type="Proteomes" id="UP000001449">
    <property type="component" value="Chromosome 16"/>
</dbReference>